<dbReference type="InterPro" id="IPR014782">
    <property type="entry name" value="Peptidase_M1_dom"/>
</dbReference>
<dbReference type="SUPFAM" id="SSF55486">
    <property type="entry name" value="Metalloproteases ('zincins'), catalytic domain"/>
    <property type="match status" value="1"/>
</dbReference>
<evidence type="ECO:0000256" key="6">
    <source>
        <dbReference type="ARBA" id="ARBA00022801"/>
    </source>
</evidence>
<feature type="domain" description="ERAP1-like C-terminal" evidence="12">
    <location>
        <begin position="547"/>
        <end position="838"/>
    </location>
</feature>
<dbReference type="RefSeq" id="WP_283406116.1">
    <property type="nucleotide sequence ID" value="NZ_FXUI01000005.1"/>
</dbReference>
<evidence type="ECO:0000259" key="13">
    <source>
        <dbReference type="Pfam" id="PF17900"/>
    </source>
</evidence>
<dbReference type="Gene3D" id="1.25.50.20">
    <property type="match status" value="1"/>
</dbReference>
<dbReference type="InterPro" id="IPR034016">
    <property type="entry name" value="M1_APN-typ"/>
</dbReference>
<evidence type="ECO:0000313" key="15">
    <source>
        <dbReference type="Proteomes" id="UP001157910"/>
    </source>
</evidence>
<dbReference type="InterPro" id="IPR001930">
    <property type="entry name" value="Peptidase_M1"/>
</dbReference>
<dbReference type="PANTHER" id="PTHR11533:SF174">
    <property type="entry name" value="PUROMYCIN-SENSITIVE AMINOPEPTIDASE-RELATED"/>
    <property type="match status" value="1"/>
</dbReference>
<evidence type="ECO:0000256" key="1">
    <source>
        <dbReference type="ARBA" id="ARBA00000098"/>
    </source>
</evidence>
<evidence type="ECO:0000259" key="12">
    <source>
        <dbReference type="Pfam" id="PF11838"/>
    </source>
</evidence>
<dbReference type="GO" id="GO:0004177">
    <property type="term" value="F:aminopeptidase activity"/>
    <property type="evidence" value="ECO:0007669"/>
    <property type="project" value="UniProtKB-KW"/>
</dbReference>
<evidence type="ECO:0000256" key="4">
    <source>
        <dbReference type="ARBA" id="ARBA00022670"/>
    </source>
</evidence>
<keyword evidence="8 9" id="KW-0482">Metalloprotease</keyword>
<evidence type="ECO:0000256" key="7">
    <source>
        <dbReference type="ARBA" id="ARBA00022833"/>
    </source>
</evidence>
<keyword evidence="5 9" id="KW-0479">Metal-binding</keyword>
<dbReference type="InterPro" id="IPR024571">
    <property type="entry name" value="ERAP1-like_C_dom"/>
</dbReference>
<dbReference type="PANTHER" id="PTHR11533">
    <property type="entry name" value="PROTEASE M1 ZINC METALLOPROTEASE"/>
    <property type="match status" value="1"/>
</dbReference>
<feature type="chain" id="PRO_5047310987" description="Aminopeptidase" evidence="10">
    <location>
        <begin position="33"/>
        <end position="884"/>
    </location>
</feature>
<keyword evidence="10" id="KW-0732">Signal</keyword>
<keyword evidence="7 9" id="KW-0862">Zinc</keyword>
<dbReference type="Gene3D" id="2.60.40.1730">
    <property type="entry name" value="tricorn interacting facor f3 domain"/>
    <property type="match status" value="1"/>
</dbReference>
<dbReference type="PRINTS" id="PR00756">
    <property type="entry name" value="ALADIPTASE"/>
</dbReference>
<keyword evidence="6 9" id="KW-0378">Hydrolase</keyword>
<comment type="similarity">
    <text evidence="2 9">Belongs to the peptidase M1 family.</text>
</comment>
<evidence type="ECO:0000256" key="3">
    <source>
        <dbReference type="ARBA" id="ARBA00022438"/>
    </source>
</evidence>
<dbReference type="EMBL" id="FXUI01000005">
    <property type="protein sequence ID" value="SMP69485.1"/>
    <property type="molecule type" value="Genomic_DNA"/>
</dbReference>
<dbReference type="InterPro" id="IPR027268">
    <property type="entry name" value="Peptidase_M4/M1_CTD_sf"/>
</dbReference>
<keyword evidence="15" id="KW-1185">Reference proteome</keyword>
<name>A0ABY1QH36_9SPHN</name>
<keyword evidence="3 9" id="KW-0031">Aminopeptidase</keyword>
<dbReference type="Proteomes" id="UP001157910">
    <property type="component" value="Unassembled WGS sequence"/>
</dbReference>
<evidence type="ECO:0000256" key="2">
    <source>
        <dbReference type="ARBA" id="ARBA00010136"/>
    </source>
</evidence>
<dbReference type="CDD" id="cd09601">
    <property type="entry name" value="M1_APN-Q_like"/>
    <property type="match status" value="1"/>
</dbReference>
<evidence type="ECO:0000256" key="9">
    <source>
        <dbReference type="RuleBase" id="RU364040"/>
    </source>
</evidence>
<gene>
    <name evidence="14" type="ORF">SAMN06296065_105117</name>
</gene>
<dbReference type="InterPro" id="IPR050344">
    <property type="entry name" value="Peptidase_M1_aminopeptidases"/>
</dbReference>
<sequence length="884" mass="97073">MRGKAGRRGWAPFAALFAAVLALFGAASHTRADTLPLGRLDDAAVPTAYRLDLTVDPSRPRFSGHVEIDLVLARETASLYLHGRGLRVSRLTAHSTGEAVDGRWVQLDPVGLARAEFARALGPGAVTLVFDYDAPFADEPAGLFRVQVDGAWYAWSQFQAVDARAAFPGFDQPGFKTPFTLTLRTPDGITAIGNAPEQGEPTREGGLLVHRFAPTVPLPTYLVAVMAGPFVSASGEVPPRARHPDALPLRIVSTAPNRNRLSFALEGSRAITALLEDYFGEAFPFAKMDQVTTPIHSGAMENAGAALYRDDLLVLDNEAPVAQQRAFGRVVAHELGHQWFGNLVTPEWWDDLWLNESFANWIGYRIADAWRPDLGIAGDALAAGYEAMETDSLIAGRPVRQPIDDSRRIKTAFDAMTYGKGGHVVGMVAAWLGEDRFREGVRHYLAAHRGGTATSEDFFFALAQVAGNPKLVPALRSFVEQKGVPLLALRRDRQRVTVTQLPYTTAGVAPPETLWTIPLCLRRGAVRRCFILDQRTQTFELPGEGEVFPNAGGTGYYRFELTAGHWKSLIATADGLPGGEALALVDSLYASIRAGRGTINEMAALQRKLIRHDDPHAADAPDKAMSRLVRENIVGAQGRRGFRQLRDRLYGPFLKEYGFDPRFGVYAREPASRAQRRVQVVNALVGARGGRALRRLLEDAAVAYLAGDRAALDPTWFDHAFDLYLYERDAEAVRKLLDQALASEDPVFRPAALAAVARTGFPKMAAWLLELKDPRLREGERRDILDGVMARSASREYGYDWALRNVKPLLDAADAQAFSTRLPQMLGRFCSVPWAERIARDFGPAFAGTPGVLELERAVERVRNCGLLDDMMGSRIDEEFAALR</sequence>
<evidence type="ECO:0000259" key="11">
    <source>
        <dbReference type="Pfam" id="PF01433"/>
    </source>
</evidence>
<keyword evidence="4 9" id="KW-0645">Protease</keyword>
<dbReference type="Pfam" id="PF01433">
    <property type="entry name" value="Peptidase_M1"/>
    <property type="match status" value="1"/>
</dbReference>
<dbReference type="Pfam" id="PF17900">
    <property type="entry name" value="Peptidase_M1_N"/>
    <property type="match status" value="1"/>
</dbReference>
<evidence type="ECO:0000256" key="5">
    <source>
        <dbReference type="ARBA" id="ARBA00022723"/>
    </source>
</evidence>
<proteinExistence type="inferred from homology"/>
<feature type="domain" description="Peptidase M1 membrane alanine aminopeptidase" evidence="11">
    <location>
        <begin position="263"/>
        <end position="467"/>
    </location>
</feature>
<comment type="cofactor">
    <cofactor evidence="9">
        <name>Zn(2+)</name>
        <dbReference type="ChEBI" id="CHEBI:29105"/>
    </cofactor>
    <text evidence="9">Binds 1 zinc ion per subunit.</text>
</comment>
<comment type="catalytic activity">
    <reaction evidence="1">
        <text>Release of an N-terminal amino acid, Xaa-|-Yaa- from a peptide, amide or arylamide. Xaa is preferably Ala, but may be most amino acids including Pro (slow action). When a terminal hydrophobic residue is followed by a prolyl residue, the two may be released as an intact Xaa-Pro dipeptide.</text>
        <dbReference type="EC" id="3.4.11.2"/>
    </reaction>
</comment>
<comment type="caution">
    <text evidence="14">The sequence shown here is derived from an EMBL/GenBank/DDBJ whole genome shotgun (WGS) entry which is preliminary data.</text>
</comment>
<dbReference type="InterPro" id="IPR045357">
    <property type="entry name" value="Aminopeptidase_N-like_N"/>
</dbReference>
<evidence type="ECO:0000256" key="8">
    <source>
        <dbReference type="ARBA" id="ARBA00023049"/>
    </source>
</evidence>
<feature type="domain" description="Aminopeptidase N-like N-terminal" evidence="13">
    <location>
        <begin position="45"/>
        <end position="222"/>
    </location>
</feature>
<dbReference type="Pfam" id="PF11838">
    <property type="entry name" value="ERAP1_C"/>
    <property type="match status" value="1"/>
</dbReference>
<dbReference type="EC" id="3.4.11.-" evidence="9"/>
<organism evidence="14 15">
    <name type="scientific">Novosphingobium panipatense</name>
    <dbReference type="NCBI Taxonomy" id="428991"/>
    <lineage>
        <taxon>Bacteria</taxon>
        <taxon>Pseudomonadati</taxon>
        <taxon>Pseudomonadota</taxon>
        <taxon>Alphaproteobacteria</taxon>
        <taxon>Sphingomonadales</taxon>
        <taxon>Sphingomonadaceae</taxon>
        <taxon>Novosphingobium</taxon>
    </lineage>
</organism>
<feature type="signal peptide" evidence="10">
    <location>
        <begin position="1"/>
        <end position="32"/>
    </location>
</feature>
<dbReference type="Gene3D" id="1.10.390.10">
    <property type="entry name" value="Neutral Protease Domain 2"/>
    <property type="match status" value="1"/>
</dbReference>
<dbReference type="SUPFAM" id="SSF63737">
    <property type="entry name" value="Leukotriene A4 hydrolase N-terminal domain"/>
    <property type="match status" value="1"/>
</dbReference>
<accession>A0ABY1QH36</accession>
<reference evidence="14 15" key="1">
    <citation type="submission" date="2017-05" db="EMBL/GenBank/DDBJ databases">
        <authorList>
            <person name="Varghese N."/>
            <person name="Submissions S."/>
        </authorList>
    </citation>
    <scope>NUCLEOTIDE SEQUENCE [LARGE SCALE GENOMIC DNA]</scope>
    <source>
        <strain evidence="14 15">SM16</strain>
    </source>
</reference>
<evidence type="ECO:0000313" key="14">
    <source>
        <dbReference type="EMBL" id="SMP69485.1"/>
    </source>
</evidence>
<dbReference type="InterPro" id="IPR042097">
    <property type="entry name" value="Aminopeptidase_N-like_N_sf"/>
</dbReference>
<protein>
    <recommendedName>
        <fullName evidence="9">Aminopeptidase</fullName>
        <ecNumber evidence="9">3.4.11.-</ecNumber>
    </recommendedName>
</protein>
<evidence type="ECO:0000256" key="10">
    <source>
        <dbReference type="SAM" id="SignalP"/>
    </source>
</evidence>